<protein>
    <recommendedName>
        <fullName evidence="2">Peptidase M12B domain-containing protein</fullName>
    </recommendedName>
</protein>
<keyword evidence="4" id="KW-1185">Reference proteome</keyword>
<evidence type="ECO:0000256" key="1">
    <source>
        <dbReference type="PROSITE-ProRule" id="PRU00276"/>
    </source>
</evidence>
<dbReference type="Pfam" id="PF01421">
    <property type="entry name" value="Reprolysin"/>
    <property type="match status" value="1"/>
</dbReference>
<dbReference type="Gene3D" id="3.40.390.10">
    <property type="entry name" value="Collagenase (Catalytic Domain)"/>
    <property type="match status" value="1"/>
</dbReference>
<dbReference type="PANTHER" id="PTHR11905">
    <property type="entry name" value="ADAM A DISINTEGRIN AND METALLOPROTEASE DOMAIN"/>
    <property type="match status" value="1"/>
</dbReference>
<dbReference type="Ensembl" id="ENSHHUT00000029802.1">
    <property type="protein sequence ID" value="ENSHHUP00000028615.1"/>
    <property type="gene ID" value="ENSHHUG00000018249.1"/>
</dbReference>
<dbReference type="GO" id="GO:0005886">
    <property type="term" value="C:plasma membrane"/>
    <property type="evidence" value="ECO:0007669"/>
    <property type="project" value="TreeGrafter"/>
</dbReference>
<dbReference type="GO" id="GO:0006508">
    <property type="term" value="P:proteolysis"/>
    <property type="evidence" value="ECO:0007669"/>
    <property type="project" value="InterPro"/>
</dbReference>
<evidence type="ECO:0000259" key="2">
    <source>
        <dbReference type="PROSITE" id="PS50215"/>
    </source>
</evidence>
<dbReference type="InterPro" id="IPR024079">
    <property type="entry name" value="MetalloPept_cat_dom_sf"/>
</dbReference>
<reference evidence="3" key="3">
    <citation type="submission" date="2025-09" db="UniProtKB">
        <authorList>
            <consortium name="Ensembl"/>
        </authorList>
    </citation>
    <scope>IDENTIFICATION</scope>
</reference>
<comment type="caution">
    <text evidence="1">Lacks conserved residue(s) required for the propagation of feature annotation.</text>
</comment>
<dbReference type="PROSITE" id="PS50215">
    <property type="entry name" value="ADAM_MEPRO"/>
    <property type="match status" value="1"/>
</dbReference>
<reference evidence="3" key="2">
    <citation type="submission" date="2025-08" db="UniProtKB">
        <authorList>
            <consortium name="Ensembl"/>
        </authorList>
    </citation>
    <scope>IDENTIFICATION</scope>
</reference>
<evidence type="ECO:0000313" key="4">
    <source>
        <dbReference type="Proteomes" id="UP000314982"/>
    </source>
</evidence>
<evidence type="ECO:0000313" key="3">
    <source>
        <dbReference type="Ensembl" id="ENSHHUP00000028615.1"/>
    </source>
</evidence>
<dbReference type="SUPFAM" id="SSF55486">
    <property type="entry name" value="Metalloproteases ('zincins'), catalytic domain"/>
    <property type="match status" value="1"/>
</dbReference>
<organism evidence="3 4">
    <name type="scientific">Hucho hucho</name>
    <name type="common">huchen</name>
    <dbReference type="NCBI Taxonomy" id="62062"/>
    <lineage>
        <taxon>Eukaryota</taxon>
        <taxon>Metazoa</taxon>
        <taxon>Chordata</taxon>
        <taxon>Craniata</taxon>
        <taxon>Vertebrata</taxon>
        <taxon>Euteleostomi</taxon>
        <taxon>Actinopterygii</taxon>
        <taxon>Neopterygii</taxon>
        <taxon>Teleostei</taxon>
        <taxon>Protacanthopterygii</taxon>
        <taxon>Salmoniformes</taxon>
        <taxon>Salmonidae</taxon>
        <taxon>Salmoninae</taxon>
        <taxon>Hucho</taxon>
    </lineage>
</organism>
<name>A0A4W5LUA8_9TELE</name>
<feature type="domain" description="Peptidase M12B" evidence="2">
    <location>
        <begin position="1"/>
        <end position="108"/>
    </location>
</feature>
<accession>A0A4W5LUA8</accession>
<dbReference type="PANTHER" id="PTHR11905:SF136">
    <property type="entry name" value="DISINTEGRIN AND METALLOPROTEINASE DOMAIN-CONTAINING PROTEIN 9"/>
    <property type="match status" value="1"/>
</dbReference>
<reference evidence="4" key="1">
    <citation type="submission" date="2018-06" db="EMBL/GenBank/DDBJ databases">
        <title>Genome assembly of Danube salmon.</title>
        <authorList>
            <person name="Macqueen D.J."/>
            <person name="Gundappa M.K."/>
        </authorList>
    </citation>
    <scope>NUCLEOTIDE SEQUENCE [LARGE SCALE GENOMIC DNA]</scope>
</reference>
<dbReference type="GeneTree" id="ENSGT00940000166115"/>
<dbReference type="AlphaFoldDB" id="A0A4W5LUA8"/>
<sequence>MCIFYVLFCLHLQYYKKLNIRVVLVGLEIFKEANPFKVEGSAGDVLGMFVNWRKTELLPRIRHDDAQLIVGLAGAYAGGILGMAFVGTVCSMSTAGGINVVSSDRFGF</sequence>
<dbReference type="GO" id="GO:0004222">
    <property type="term" value="F:metalloendopeptidase activity"/>
    <property type="evidence" value="ECO:0007669"/>
    <property type="project" value="InterPro"/>
</dbReference>
<proteinExistence type="predicted"/>
<dbReference type="Proteomes" id="UP000314982">
    <property type="component" value="Unassembled WGS sequence"/>
</dbReference>
<dbReference type="InterPro" id="IPR001590">
    <property type="entry name" value="Peptidase_M12B"/>
</dbReference>
<dbReference type="STRING" id="62062.ENSHHUP00000028615"/>